<organism evidence="1 2">
    <name type="scientific">Sclerotinia nivalis</name>
    <dbReference type="NCBI Taxonomy" id="352851"/>
    <lineage>
        <taxon>Eukaryota</taxon>
        <taxon>Fungi</taxon>
        <taxon>Dikarya</taxon>
        <taxon>Ascomycota</taxon>
        <taxon>Pezizomycotina</taxon>
        <taxon>Leotiomycetes</taxon>
        <taxon>Helotiales</taxon>
        <taxon>Sclerotiniaceae</taxon>
        <taxon>Sclerotinia</taxon>
    </lineage>
</organism>
<keyword evidence="2" id="KW-1185">Reference proteome</keyword>
<gene>
    <name evidence="1" type="ORF">OCU04_006854</name>
</gene>
<dbReference type="AlphaFoldDB" id="A0A9X0ALK1"/>
<proteinExistence type="predicted"/>
<evidence type="ECO:0000313" key="2">
    <source>
        <dbReference type="Proteomes" id="UP001152300"/>
    </source>
</evidence>
<evidence type="ECO:0000313" key="1">
    <source>
        <dbReference type="EMBL" id="KAJ8064524.1"/>
    </source>
</evidence>
<accession>A0A9X0ALK1</accession>
<dbReference type="EMBL" id="JAPEIS010000007">
    <property type="protein sequence ID" value="KAJ8064524.1"/>
    <property type="molecule type" value="Genomic_DNA"/>
</dbReference>
<name>A0A9X0ALK1_9HELO</name>
<sequence length="85" mass="9711">MPKKQFQQPSTPENLPELLEDSSKKMYYVQKDRVHYLETPDATEWKTGVVAAATQSISMPIIIDSISGDLNSIRVEYVRAHRQFG</sequence>
<dbReference type="Proteomes" id="UP001152300">
    <property type="component" value="Unassembled WGS sequence"/>
</dbReference>
<reference evidence="1" key="1">
    <citation type="submission" date="2022-11" db="EMBL/GenBank/DDBJ databases">
        <title>Genome Resource of Sclerotinia nivalis Strain SnTB1, a Plant Pathogen Isolated from American Ginseng.</title>
        <authorList>
            <person name="Fan S."/>
        </authorList>
    </citation>
    <scope>NUCLEOTIDE SEQUENCE</scope>
    <source>
        <strain evidence="1">SnTB1</strain>
    </source>
</reference>
<comment type="caution">
    <text evidence="1">The sequence shown here is derived from an EMBL/GenBank/DDBJ whole genome shotgun (WGS) entry which is preliminary data.</text>
</comment>
<protein>
    <submittedName>
        <fullName evidence="1">Uncharacterized protein</fullName>
    </submittedName>
</protein>